<dbReference type="SUPFAM" id="SSF53335">
    <property type="entry name" value="S-adenosyl-L-methionine-dependent methyltransferases"/>
    <property type="match status" value="1"/>
</dbReference>
<dbReference type="Gene3D" id="3.40.50.150">
    <property type="entry name" value="Vaccinia Virus protein VP39"/>
    <property type="match status" value="1"/>
</dbReference>
<dbReference type="InterPro" id="IPR013216">
    <property type="entry name" value="Methyltransf_11"/>
</dbReference>
<evidence type="ECO:0000259" key="6">
    <source>
        <dbReference type="Pfam" id="PF04138"/>
    </source>
</evidence>
<comment type="subcellular location">
    <subcellularLocation>
        <location evidence="1">Membrane</location>
        <topology evidence="1">Multi-pass membrane protein</topology>
    </subcellularLocation>
</comment>
<dbReference type="Pfam" id="PF04138">
    <property type="entry name" value="GtrA_DPMS_TM"/>
    <property type="match status" value="1"/>
</dbReference>
<dbReference type="GO" id="GO:0016020">
    <property type="term" value="C:membrane"/>
    <property type="evidence" value="ECO:0007669"/>
    <property type="project" value="UniProtKB-SubCell"/>
</dbReference>
<dbReference type="EMBL" id="LAZR01009491">
    <property type="protein sequence ID" value="KKM72333.1"/>
    <property type="molecule type" value="Genomic_DNA"/>
</dbReference>
<dbReference type="AlphaFoldDB" id="A0A0F9JRR8"/>
<evidence type="ECO:0000256" key="4">
    <source>
        <dbReference type="ARBA" id="ARBA00023136"/>
    </source>
</evidence>
<evidence type="ECO:0000256" key="5">
    <source>
        <dbReference type="SAM" id="Phobius"/>
    </source>
</evidence>
<dbReference type="Pfam" id="PF08241">
    <property type="entry name" value="Methyltransf_11"/>
    <property type="match status" value="1"/>
</dbReference>
<name>A0A0F9JRR8_9ZZZZ</name>
<feature type="transmembrane region" description="Helical" evidence="5">
    <location>
        <begin position="29"/>
        <end position="48"/>
    </location>
</feature>
<accession>A0A0F9JRR8</accession>
<dbReference type="InterPro" id="IPR029063">
    <property type="entry name" value="SAM-dependent_MTases_sf"/>
</dbReference>
<reference evidence="8" key="1">
    <citation type="journal article" date="2015" name="Nature">
        <title>Complex archaea that bridge the gap between prokaryotes and eukaryotes.</title>
        <authorList>
            <person name="Spang A."/>
            <person name="Saw J.H."/>
            <person name="Jorgensen S.L."/>
            <person name="Zaremba-Niedzwiedzka K."/>
            <person name="Martijn J."/>
            <person name="Lind A.E."/>
            <person name="van Eijk R."/>
            <person name="Schleper C."/>
            <person name="Guy L."/>
            <person name="Ettema T.J."/>
        </authorList>
    </citation>
    <scope>NUCLEOTIDE SEQUENCE</scope>
</reference>
<proteinExistence type="predicted"/>
<keyword evidence="3 5" id="KW-1133">Transmembrane helix</keyword>
<gene>
    <name evidence="8" type="ORF">LCGC14_1421570</name>
</gene>
<evidence type="ECO:0000256" key="2">
    <source>
        <dbReference type="ARBA" id="ARBA00022692"/>
    </source>
</evidence>
<dbReference type="GO" id="GO:0008757">
    <property type="term" value="F:S-adenosylmethionine-dependent methyltransferase activity"/>
    <property type="evidence" value="ECO:0007669"/>
    <property type="project" value="InterPro"/>
</dbReference>
<sequence length="333" mass="37254">MLIIGGVVWAVYILFLNAVYWLGFSYEFASVIGIPFSWVLNYTLNTSLNFEQSFQLKRFASFAVVSGIGWLLYLITLFFLVEVAGVQFFAATILSIISKTVSNVIFQQAVTFGWLGEAPHSSDEPVPVSADYDWNAYYHGNLIQKWWKRRLANIVFDMVAAACGSRLQLSIITDLGCGSSPILMLIPSRIKRGLELSQEKVGFMRERDISSTYVQGRAEDTRFDSESSDVTLCIEVLEHHPKPHLLIAEIARITADGGTVIIATPDFATPLWNIVEVFYGLLMRKGYHGEHDTKFTESSVIALAYANGLAHQETRSILGADKIMRFKKIGTQT</sequence>
<feature type="transmembrane region" description="Helical" evidence="5">
    <location>
        <begin position="60"/>
        <end position="80"/>
    </location>
</feature>
<organism evidence="8">
    <name type="scientific">marine sediment metagenome</name>
    <dbReference type="NCBI Taxonomy" id="412755"/>
    <lineage>
        <taxon>unclassified sequences</taxon>
        <taxon>metagenomes</taxon>
        <taxon>ecological metagenomes</taxon>
    </lineage>
</organism>
<keyword evidence="2 5" id="KW-0812">Transmembrane</keyword>
<evidence type="ECO:0000256" key="1">
    <source>
        <dbReference type="ARBA" id="ARBA00004141"/>
    </source>
</evidence>
<evidence type="ECO:0000256" key="3">
    <source>
        <dbReference type="ARBA" id="ARBA00022989"/>
    </source>
</evidence>
<dbReference type="InterPro" id="IPR007267">
    <property type="entry name" value="GtrA_DPMS_TM"/>
</dbReference>
<evidence type="ECO:0000313" key="8">
    <source>
        <dbReference type="EMBL" id="KKM72333.1"/>
    </source>
</evidence>
<comment type="caution">
    <text evidence="8">The sequence shown here is derived from an EMBL/GenBank/DDBJ whole genome shotgun (WGS) entry which is preliminary data.</text>
</comment>
<keyword evidence="4 5" id="KW-0472">Membrane</keyword>
<evidence type="ECO:0000259" key="7">
    <source>
        <dbReference type="Pfam" id="PF08241"/>
    </source>
</evidence>
<feature type="transmembrane region" description="Helical" evidence="5">
    <location>
        <begin position="7"/>
        <end position="23"/>
    </location>
</feature>
<protein>
    <recommendedName>
        <fullName evidence="9">GtrA-like protein domain-containing protein</fullName>
    </recommendedName>
</protein>
<dbReference type="GO" id="GO:0000271">
    <property type="term" value="P:polysaccharide biosynthetic process"/>
    <property type="evidence" value="ECO:0007669"/>
    <property type="project" value="InterPro"/>
</dbReference>
<feature type="domain" description="Methyltransferase type 11" evidence="7">
    <location>
        <begin position="174"/>
        <end position="262"/>
    </location>
</feature>
<evidence type="ECO:0008006" key="9">
    <source>
        <dbReference type="Google" id="ProtNLM"/>
    </source>
</evidence>
<feature type="domain" description="GtrA/DPMS transmembrane" evidence="6">
    <location>
        <begin position="2"/>
        <end position="112"/>
    </location>
</feature>